<protein>
    <submittedName>
        <fullName evidence="2">Uncharacterized protein</fullName>
    </submittedName>
</protein>
<feature type="non-terminal residue" evidence="2">
    <location>
        <position position="118"/>
    </location>
</feature>
<evidence type="ECO:0000256" key="1">
    <source>
        <dbReference type="SAM" id="MobiDB-lite"/>
    </source>
</evidence>
<dbReference type="AlphaFoldDB" id="A0A8J4C3Q1"/>
<name>A0A8J4C3Q1_9CHLO</name>
<feature type="region of interest" description="Disordered" evidence="1">
    <location>
        <begin position="19"/>
        <end position="54"/>
    </location>
</feature>
<evidence type="ECO:0000313" key="2">
    <source>
        <dbReference type="EMBL" id="GIL72614.1"/>
    </source>
</evidence>
<reference evidence="2" key="1">
    <citation type="journal article" date="2021" name="Proc. Natl. Acad. Sci. U.S.A.">
        <title>Three genomes in the algal genus Volvox reveal the fate of a haploid sex-determining region after a transition to homothallism.</title>
        <authorList>
            <person name="Yamamoto K."/>
            <person name="Hamaji T."/>
            <person name="Kawai-Toyooka H."/>
            <person name="Matsuzaki R."/>
            <person name="Takahashi F."/>
            <person name="Nishimura Y."/>
            <person name="Kawachi M."/>
            <person name="Noguchi H."/>
            <person name="Minakuchi Y."/>
            <person name="Umen J.G."/>
            <person name="Toyoda A."/>
            <person name="Nozaki H."/>
        </authorList>
    </citation>
    <scope>NUCLEOTIDE SEQUENCE</scope>
    <source>
        <strain evidence="2">NIES-3786</strain>
    </source>
</reference>
<organism evidence="2 3">
    <name type="scientific">Volvox reticuliferus</name>
    <dbReference type="NCBI Taxonomy" id="1737510"/>
    <lineage>
        <taxon>Eukaryota</taxon>
        <taxon>Viridiplantae</taxon>
        <taxon>Chlorophyta</taxon>
        <taxon>core chlorophytes</taxon>
        <taxon>Chlorophyceae</taxon>
        <taxon>CS clade</taxon>
        <taxon>Chlamydomonadales</taxon>
        <taxon>Volvocaceae</taxon>
        <taxon>Volvox</taxon>
    </lineage>
</organism>
<evidence type="ECO:0000313" key="3">
    <source>
        <dbReference type="Proteomes" id="UP000747110"/>
    </source>
</evidence>
<feature type="non-terminal residue" evidence="2">
    <location>
        <position position="1"/>
    </location>
</feature>
<feature type="region of interest" description="Disordered" evidence="1">
    <location>
        <begin position="87"/>
        <end position="118"/>
    </location>
</feature>
<accession>A0A8J4C3Q1</accession>
<proteinExistence type="predicted"/>
<dbReference type="Proteomes" id="UP000747110">
    <property type="component" value="Unassembled WGS sequence"/>
</dbReference>
<feature type="compositionally biased region" description="Polar residues" evidence="1">
    <location>
        <begin position="21"/>
        <end position="33"/>
    </location>
</feature>
<keyword evidence="3" id="KW-1185">Reference proteome</keyword>
<sequence>AVAAMAAAAAVAAGKFRNATGLPSCSSEMSASATPRDIEKRDSKLGPHVDSTPVTAAAGASGNILSSSGTDRFLLPSAKLAAVEAGRTQPLSVLENPDVDSAHGDTADSSPEVDLEIA</sequence>
<gene>
    <name evidence="2" type="ORF">Vretifemale_2953</name>
</gene>
<feature type="compositionally biased region" description="Basic and acidic residues" evidence="1">
    <location>
        <begin position="36"/>
        <end position="47"/>
    </location>
</feature>
<comment type="caution">
    <text evidence="2">The sequence shown here is derived from an EMBL/GenBank/DDBJ whole genome shotgun (WGS) entry which is preliminary data.</text>
</comment>
<dbReference type="EMBL" id="BNCP01000004">
    <property type="protein sequence ID" value="GIL72614.1"/>
    <property type="molecule type" value="Genomic_DNA"/>
</dbReference>